<protein>
    <submittedName>
        <fullName evidence="2">YwmB family TATA-box binding protein</fullName>
    </submittedName>
</protein>
<dbReference type="SUPFAM" id="SSF143842">
    <property type="entry name" value="YwmB-like"/>
    <property type="match status" value="1"/>
</dbReference>
<sequence length="268" mass="31484">MDKQWEHFSNKLRQLFSLRRTKYTLYIVIVLWVAVGTQMLMNRFFREEFRITEAFVKSDTEEIQSSIEIIAEYQSGYLSKEEKEKVIYSLADEIGLTIDDDIILWEEHNRSECYFFKQAKQASSEIKIVSIQQEEDSTLINNYIITRIIVKQGIESIDKYKQILEKAFNDLKVKDKQITLQFEGNREGNLSNTQKHEMAKLLVEELQGEIAIEYDEGDLYTVYAYTGMLNEYIISMGNKINIQIAITYNELTNKTRITMATPILNDSW</sequence>
<evidence type="ECO:0000313" key="2">
    <source>
        <dbReference type="EMBL" id="MBB2184545.1"/>
    </source>
</evidence>
<dbReference type="Proteomes" id="UP000574276">
    <property type="component" value="Unassembled WGS sequence"/>
</dbReference>
<keyword evidence="1" id="KW-0472">Membrane</keyword>
<keyword evidence="3" id="KW-1185">Reference proteome</keyword>
<evidence type="ECO:0000256" key="1">
    <source>
        <dbReference type="SAM" id="Phobius"/>
    </source>
</evidence>
<dbReference type="RefSeq" id="WP_228354109.1">
    <property type="nucleotide sequence ID" value="NZ_JACEGA010000001.1"/>
</dbReference>
<dbReference type="InterPro" id="IPR036209">
    <property type="entry name" value="YwmB-like_sf"/>
</dbReference>
<keyword evidence="1" id="KW-0812">Transmembrane</keyword>
<keyword evidence="1" id="KW-1133">Transmembrane helix</keyword>
<evidence type="ECO:0000313" key="3">
    <source>
        <dbReference type="Proteomes" id="UP000574276"/>
    </source>
</evidence>
<dbReference type="InterPro" id="IPR014794">
    <property type="entry name" value="DUF1779"/>
</dbReference>
<feature type="transmembrane region" description="Helical" evidence="1">
    <location>
        <begin position="23"/>
        <end position="41"/>
    </location>
</feature>
<dbReference type="Gene3D" id="3.30.360.40">
    <property type="entry name" value="YwmB-like"/>
    <property type="match status" value="1"/>
</dbReference>
<name>A0A839K3R5_9FIRM</name>
<dbReference type="Pfam" id="PF08680">
    <property type="entry name" value="DUF1779"/>
    <property type="match status" value="1"/>
</dbReference>
<comment type="caution">
    <text evidence="2">The sequence shown here is derived from an EMBL/GenBank/DDBJ whole genome shotgun (WGS) entry which is preliminary data.</text>
</comment>
<proteinExistence type="predicted"/>
<gene>
    <name evidence="2" type="ORF">H0486_16830</name>
</gene>
<organism evidence="2 3">
    <name type="scientific">Variimorphobacter saccharofermentans</name>
    <dbReference type="NCBI Taxonomy" id="2755051"/>
    <lineage>
        <taxon>Bacteria</taxon>
        <taxon>Bacillati</taxon>
        <taxon>Bacillota</taxon>
        <taxon>Clostridia</taxon>
        <taxon>Lachnospirales</taxon>
        <taxon>Lachnospiraceae</taxon>
        <taxon>Variimorphobacter</taxon>
    </lineage>
</organism>
<dbReference type="EMBL" id="JACEGA010000001">
    <property type="protein sequence ID" value="MBB2184545.1"/>
    <property type="molecule type" value="Genomic_DNA"/>
</dbReference>
<reference evidence="2 3" key="1">
    <citation type="submission" date="2020-07" db="EMBL/GenBank/DDBJ databases">
        <title>Characterization and genome sequencing of isolate MD1, a novel member within the family Lachnospiraceae.</title>
        <authorList>
            <person name="Rettenmaier R."/>
            <person name="Di Bello L."/>
            <person name="Zinser C."/>
            <person name="Scheitz K."/>
            <person name="Liebl W."/>
            <person name="Zverlov V."/>
        </authorList>
    </citation>
    <scope>NUCLEOTIDE SEQUENCE [LARGE SCALE GENOMIC DNA]</scope>
    <source>
        <strain evidence="2 3">MD1</strain>
    </source>
</reference>
<accession>A0A839K3R5</accession>
<dbReference type="AlphaFoldDB" id="A0A839K3R5"/>